<evidence type="ECO:0000313" key="3">
    <source>
        <dbReference type="Proteomes" id="UP001596270"/>
    </source>
</evidence>
<gene>
    <name evidence="2" type="ORF">ACFQND_13445</name>
</gene>
<evidence type="ECO:0008006" key="4">
    <source>
        <dbReference type="Google" id="ProtNLM"/>
    </source>
</evidence>
<organism evidence="2 3">
    <name type="scientific">Polaromonas aquatica</name>
    <dbReference type="NCBI Taxonomy" id="332657"/>
    <lineage>
        <taxon>Bacteria</taxon>
        <taxon>Pseudomonadati</taxon>
        <taxon>Pseudomonadota</taxon>
        <taxon>Betaproteobacteria</taxon>
        <taxon>Burkholderiales</taxon>
        <taxon>Comamonadaceae</taxon>
        <taxon>Polaromonas</taxon>
    </lineage>
</organism>
<keyword evidence="1" id="KW-0732">Signal</keyword>
<comment type="caution">
    <text evidence="2">The sequence shown here is derived from an EMBL/GenBank/DDBJ whole genome shotgun (WGS) entry which is preliminary data.</text>
</comment>
<evidence type="ECO:0000313" key="2">
    <source>
        <dbReference type="EMBL" id="MFC6282229.1"/>
    </source>
</evidence>
<keyword evidence="3" id="KW-1185">Reference proteome</keyword>
<name>A0ABW1TX71_9BURK</name>
<evidence type="ECO:0000256" key="1">
    <source>
        <dbReference type="SAM" id="SignalP"/>
    </source>
</evidence>
<feature type="signal peptide" evidence="1">
    <location>
        <begin position="1"/>
        <end position="18"/>
    </location>
</feature>
<dbReference type="EMBL" id="JBHSRS010000073">
    <property type="protein sequence ID" value="MFC6282229.1"/>
    <property type="molecule type" value="Genomic_DNA"/>
</dbReference>
<dbReference type="Proteomes" id="UP001596270">
    <property type="component" value="Unassembled WGS sequence"/>
</dbReference>
<sequence length="101" mass="11060">MKNLVYLALISLSLTACAKPFQPPPPMFKDFLGAGVNEAEVKTQMLRCGYKNVALEVPSTTPNDVARREICMFKAGFKYADGYKGICSLPQGSKIEACRIP</sequence>
<accession>A0ABW1TX71</accession>
<dbReference type="PROSITE" id="PS51257">
    <property type="entry name" value="PROKAR_LIPOPROTEIN"/>
    <property type="match status" value="1"/>
</dbReference>
<dbReference type="RefSeq" id="WP_371435252.1">
    <property type="nucleotide sequence ID" value="NZ_JBHSRS010000073.1"/>
</dbReference>
<proteinExistence type="predicted"/>
<feature type="chain" id="PRO_5045771569" description="Lipoprotein" evidence="1">
    <location>
        <begin position="19"/>
        <end position="101"/>
    </location>
</feature>
<reference evidence="3" key="1">
    <citation type="journal article" date="2019" name="Int. J. Syst. Evol. Microbiol.">
        <title>The Global Catalogue of Microorganisms (GCM) 10K type strain sequencing project: providing services to taxonomists for standard genome sequencing and annotation.</title>
        <authorList>
            <consortium name="The Broad Institute Genomics Platform"/>
            <consortium name="The Broad Institute Genome Sequencing Center for Infectious Disease"/>
            <person name="Wu L."/>
            <person name="Ma J."/>
        </authorList>
    </citation>
    <scope>NUCLEOTIDE SEQUENCE [LARGE SCALE GENOMIC DNA]</scope>
    <source>
        <strain evidence="3">CCUG 39402</strain>
    </source>
</reference>
<protein>
    <recommendedName>
        <fullName evidence="4">Lipoprotein</fullName>
    </recommendedName>
</protein>